<dbReference type="OrthoDB" id="252376at2"/>
<dbReference type="RefSeq" id="WP_066124811.1">
    <property type="nucleotide sequence ID" value="NZ_FKIF01000002.1"/>
</dbReference>
<gene>
    <name evidence="1" type="ORF">SAMEA3906486_01271</name>
</gene>
<proteinExistence type="predicted"/>
<dbReference type="STRING" id="288768.SAMEA3906486_01271"/>
<dbReference type="AlphaFoldDB" id="A0A157SAT4"/>
<name>A0A157SAT4_9BORD</name>
<keyword evidence="2" id="KW-1185">Reference proteome</keyword>
<organism evidence="1 2">
    <name type="scientific">Bordetella ansorpii</name>
    <dbReference type="NCBI Taxonomy" id="288768"/>
    <lineage>
        <taxon>Bacteria</taxon>
        <taxon>Pseudomonadati</taxon>
        <taxon>Pseudomonadota</taxon>
        <taxon>Betaproteobacteria</taxon>
        <taxon>Burkholderiales</taxon>
        <taxon>Alcaligenaceae</taxon>
        <taxon>Bordetella</taxon>
    </lineage>
</organism>
<protein>
    <submittedName>
        <fullName evidence="1">Uncharacterized protein</fullName>
    </submittedName>
</protein>
<reference evidence="1 2" key="1">
    <citation type="submission" date="2016-04" db="EMBL/GenBank/DDBJ databases">
        <authorList>
            <consortium name="Pathogen Informatics"/>
        </authorList>
    </citation>
    <scope>NUCLEOTIDE SEQUENCE [LARGE SCALE GENOMIC DNA]</scope>
    <source>
        <strain evidence="1 2">H050680373</strain>
    </source>
</reference>
<dbReference type="Proteomes" id="UP000076848">
    <property type="component" value="Unassembled WGS sequence"/>
</dbReference>
<evidence type="ECO:0000313" key="2">
    <source>
        <dbReference type="Proteomes" id="UP000076848"/>
    </source>
</evidence>
<accession>A0A157SAT4</accession>
<dbReference type="EMBL" id="FKIF01000002">
    <property type="protein sequence ID" value="SAI67016.1"/>
    <property type="molecule type" value="Genomic_DNA"/>
</dbReference>
<dbReference type="Pfam" id="PF20012">
    <property type="entry name" value="GAP1-N1"/>
    <property type="match status" value="1"/>
</dbReference>
<evidence type="ECO:0000313" key="1">
    <source>
        <dbReference type="EMBL" id="SAI67016.1"/>
    </source>
</evidence>
<sequence length="875" mass="95616">MITAEVQVHGYRKGHQLLASSVILSKDDQAVVDRLSDVAGPLRPKEHFSPYLSAYPLPSGSRYVIARTWQDLTVARAGCVRTKSVLIETEAWSRKTPILSILRLLSSAELPTEEDAVRTNLEEHSEVRLPPAPEFGASELLEALFLEDVKPVVVFDAPDPELIALRVLTALWPDMRRQFALSTFALSPRKISGRDLDLVFAPSSAKAKFSDWLGRRVDGRASQADRHRWTGTIVRRVFDEPVPRLLSAREITLLGDRNADGATVLRIALLWDELLGKLDRSPTAALGLLDIANSGLVSNAAALRSLEPRLAEAIGRAADSLPLKDAWDFVGAIARKMQGYDMAASRTAIEQLAAGLAERSPDGAISLLEQPDPDGAIVGLTPSVAIGLGKGAASRVEDVLAEAPADITARLVSQGGLLTRRIAQDDRLIGRMSRVLNDVDRELAGKAGLMLLPFLVEDRQLPAAIPIFQGLSSDAIAAELARLGDSGAFQAKSLCLALIDRAREVGGLTAVREVLISSRASQQRNELLELTFDPTDADIRWILDEQRLSEKLAAEVLTGVLRRADRKALTELFTDQEIAERVTARLSGDAADILARVALLDDVPINTYVRIVRLVLSTVDNAQKFQIALQATGRCLVNQFEGDEVAILSMLLGILDTRLDGAWVVRVGLERGNDADVANRNLVAFERAPSAARARIVEAVDEIGRVLQGRRTIDLTVEANDACARLMIDAEKTSYEALINAAGWLLPSLLRSRSQSVSLLIAALFPAVYRELAKADEVPSLLKLVPFYDWDRCKAARNELVDAFMSSSWNPGDLALTAYRCEDVARILMRVAKSFGGEEYLGRIESDLGHLNNDGKRAVKHAIAEIRSDESHRFY</sequence>